<reference evidence="1" key="1">
    <citation type="submission" date="2022-06" db="EMBL/GenBank/DDBJ databases">
        <title>Alkalicoccobacillus porphyridii sp. nov., isolated from a marine red alga, Porphyridium purpureum and reclassification of Shouchella plakortidis and Shouchella gibsonii as Alkalicoccobacillus plakortidis comb. nov. and Alkalicoccobacillus gibsonii comb. nov.</title>
        <authorList>
            <person name="Kim K.H."/>
            <person name="Lee J.K."/>
            <person name="Han D.M."/>
            <person name="Baek J.H."/>
            <person name="Jeon C.O."/>
        </authorList>
    </citation>
    <scope>NUCLEOTIDE SEQUENCE</scope>
    <source>
        <strain evidence="1">DSM 19153</strain>
    </source>
</reference>
<proteinExistence type="predicted"/>
<gene>
    <name evidence="1" type="ORF">NDM98_19245</name>
</gene>
<protein>
    <submittedName>
        <fullName evidence="1">Uncharacterized protein</fullName>
    </submittedName>
</protein>
<comment type="caution">
    <text evidence="1">The sequence shown here is derived from an EMBL/GenBank/DDBJ whole genome shotgun (WGS) entry which is preliminary data.</text>
</comment>
<evidence type="ECO:0000313" key="2">
    <source>
        <dbReference type="Proteomes" id="UP001203665"/>
    </source>
</evidence>
<evidence type="ECO:0000313" key="1">
    <source>
        <dbReference type="EMBL" id="MCM2677360.1"/>
    </source>
</evidence>
<dbReference type="Proteomes" id="UP001203665">
    <property type="component" value="Unassembled WGS sequence"/>
</dbReference>
<dbReference type="RefSeq" id="WP_251611066.1">
    <property type="nucleotide sequence ID" value="NZ_JAMQJY010000003.1"/>
</dbReference>
<dbReference type="InterPro" id="IPR029058">
    <property type="entry name" value="AB_hydrolase_fold"/>
</dbReference>
<accession>A0ABT0XN85</accession>
<organism evidence="1 2">
    <name type="scientific">Alkalicoccobacillus plakortidis</name>
    <dbReference type="NCBI Taxonomy" id="444060"/>
    <lineage>
        <taxon>Bacteria</taxon>
        <taxon>Bacillati</taxon>
        <taxon>Bacillota</taxon>
        <taxon>Bacilli</taxon>
        <taxon>Bacillales</taxon>
        <taxon>Bacillaceae</taxon>
        <taxon>Alkalicoccobacillus</taxon>
    </lineage>
</organism>
<dbReference type="Gene3D" id="3.40.50.1820">
    <property type="entry name" value="alpha/beta hydrolase"/>
    <property type="match status" value="1"/>
</dbReference>
<keyword evidence="2" id="KW-1185">Reference proteome</keyword>
<sequence>MTQEGSALASLDRDTINRMRQCYINAVQCLREHKPSIYHGKTVFFRSLQIPDWLSYVGPDIWNPFFTAGVEVYDVDCRHKDMCQPGPLREIAEVVSNKLTGENTI</sequence>
<dbReference type="EMBL" id="JAMQJY010000003">
    <property type="protein sequence ID" value="MCM2677360.1"/>
    <property type="molecule type" value="Genomic_DNA"/>
</dbReference>
<dbReference type="SUPFAM" id="SSF53474">
    <property type="entry name" value="alpha/beta-Hydrolases"/>
    <property type="match status" value="1"/>
</dbReference>
<name>A0ABT0XN85_9BACI</name>